<comment type="caution">
    <text evidence="1">The sequence shown here is derived from an EMBL/GenBank/DDBJ whole genome shotgun (WGS) entry which is preliminary data.</text>
</comment>
<evidence type="ECO:0000313" key="1">
    <source>
        <dbReference type="EMBL" id="OOG27884.1"/>
    </source>
</evidence>
<dbReference type="EMBL" id="MVBK01000014">
    <property type="protein sequence ID" value="OOG27884.1"/>
    <property type="molecule type" value="Genomic_DNA"/>
</dbReference>
<accession>A0A1V3NS94</accession>
<dbReference type="Proteomes" id="UP000189462">
    <property type="component" value="Unassembled WGS sequence"/>
</dbReference>
<evidence type="ECO:0000313" key="2">
    <source>
        <dbReference type="Proteomes" id="UP000189462"/>
    </source>
</evidence>
<dbReference type="STRING" id="108003.B1C78_02635"/>
<organism evidence="1 2">
    <name type="scientific">Thioalkalivibrio denitrificans</name>
    <dbReference type="NCBI Taxonomy" id="108003"/>
    <lineage>
        <taxon>Bacteria</taxon>
        <taxon>Pseudomonadati</taxon>
        <taxon>Pseudomonadota</taxon>
        <taxon>Gammaproteobacteria</taxon>
        <taxon>Chromatiales</taxon>
        <taxon>Ectothiorhodospiraceae</taxon>
        <taxon>Thioalkalivibrio</taxon>
    </lineage>
</organism>
<dbReference type="AlphaFoldDB" id="A0A1V3NS94"/>
<dbReference type="OrthoDB" id="6401792at2"/>
<sequence>MFGKHKEQVSGNAMDKVVGKIGTPLERHLREIQSFRPEEIRDDGLFEAKVVKPALLAVVAATSGANKLVSGFDERFSAALRHVRDELVRIDGEQVSLADDYAERLPEVLKAGFARPVA</sequence>
<proteinExistence type="predicted"/>
<dbReference type="RefSeq" id="WP_077277579.1">
    <property type="nucleotide sequence ID" value="NZ_MVBK01000014.1"/>
</dbReference>
<keyword evidence="2" id="KW-1185">Reference proteome</keyword>
<gene>
    <name evidence="1" type="ORF">B1C78_02635</name>
</gene>
<name>A0A1V3NS94_9GAMM</name>
<protein>
    <submittedName>
        <fullName evidence="1">Uncharacterized protein</fullName>
    </submittedName>
</protein>
<reference evidence="1 2" key="1">
    <citation type="submission" date="2017-02" db="EMBL/GenBank/DDBJ databases">
        <title>Genomic diversity within the haloalkaliphilic genus Thioalkalivibrio.</title>
        <authorList>
            <person name="Ahn A.-C."/>
            <person name="Meier-Kolthoff J."/>
            <person name="Overmars L."/>
            <person name="Richter M."/>
            <person name="Woyke T."/>
            <person name="Sorokin D.Y."/>
            <person name="Muyzer G."/>
        </authorList>
    </citation>
    <scope>NUCLEOTIDE SEQUENCE [LARGE SCALE GENOMIC DNA]</scope>
    <source>
        <strain evidence="1 2">ALJD</strain>
    </source>
</reference>